<dbReference type="CDD" id="cd06225">
    <property type="entry name" value="HAMP"/>
    <property type="match status" value="1"/>
</dbReference>
<evidence type="ECO:0000256" key="1">
    <source>
        <dbReference type="ARBA" id="ARBA00000085"/>
    </source>
</evidence>
<dbReference type="PROSITE" id="PS50113">
    <property type="entry name" value="PAC"/>
    <property type="match status" value="1"/>
</dbReference>
<evidence type="ECO:0000256" key="4">
    <source>
        <dbReference type="ARBA" id="ARBA00022553"/>
    </source>
</evidence>
<comment type="catalytic activity">
    <reaction evidence="1">
        <text>ATP + protein L-histidine = ADP + protein N-phospho-L-histidine.</text>
        <dbReference type="EC" id="2.7.13.3"/>
    </reaction>
</comment>
<dbReference type="InterPro" id="IPR035965">
    <property type="entry name" value="PAS-like_dom_sf"/>
</dbReference>
<dbReference type="Pfam" id="PF00512">
    <property type="entry name" value="HisKA"/>
    <property type="match status" value="1"/>
</dbReference>
<evidence type="ECO:0000256" key="2">
    <source>
        <dbReference type="ARBA" id="ARBA00004370"/>
    </source>
</evidence>
<dbReference type="Gene3D" id="3.30.565.10">
    <property type="entry name" value="Histidine kinase-like ATPase, C-terminal domain"/>
    <property type="match status" value="1"/>
</dbReference>
<keyword evidence="10" id="KW-1133">Transmembrane helix</keyword>
<proteinExistence type="predicted"/>
<dbReference type="InterPro" id="IPR003661">
    <property type="entry name" value="HisK_dim/P_dom"/>
</dbReference>
<name>A0A4P6HME3_9BACT</name>
<dbReference type="SUPFAM" id="SSF55874">
    <property type="entry name" value="ATPase domain of HSP90 chaperone/DNA topoisomerase II/histidine kinase"/>
    <property type="match status" value="1"/>
</dbReference>
<dbReference type="CDD" id="cd00082">
    <property type="entry name" value="HisKA"/>
    <property type="match status" value="1"/>
</dbReference>
<dbReference type="OrthoDB" id="9805967at2"/>
<gene>
    <name evidence="15" type="ORF">C3Y92_14655</name>
</gene>
<evidence type="ECO:0000256" key="6">
    <source>
        <dbReference type="ARBA" id="ARBA00022741"/>
    </source>
</evidence>
<keyword evidence="8" id="KW-0067">ATP-binding</keyword>
<dbReference type="SMART" id="SM00388">
    <property type="entry name" value="HisKA"/>
    <property type="match status" value="1"/>
</dbReference>
<dbReference type="SMART" id="SM00304">
    <property type="entry name" value="HAMP"/>
    <property type="match status" value="1"/>
</dbReference>
<dbReference type="InterPro" id="IPR013656">
    <property type="entry name" value="PAS_4"/>
</dbReference>
<dbReference type="Pfam" id="PF13426">
    <property type="entry name" value="PAS_9"/>
    <property type="match status" value="1"/>
</dbReference>
<dbReference type="KEGG" id="dcb:C3Y92_14655"/>
<dbReference type="PROSITE" id="PS50109">
    <property type="entry name" value="HIS_KIN"/>
    <property type="match status" value="1"/>
</dbReference>
<dbReference type="InterPro" id="IPR003660">
    <property type="entry name" value="HAMP_dom"/>
</dbReference>
<evidence type="ECO:0000259" key="13">
    <source>
        <dbReference type="PROSITE" id="PS50113"/>
    </source>
</evidence>
<evidence type="ECO:0000256" key="10">
    <source>
        <dbReference type="SAM" id="Phobius"/>
    </source>
</evidence>
<comment type="subcellular location">
    <subcellularLocation>
        <location evidence="2">Membrane</location>
    </subcellularLocation>
</comment>
<accession>A0A4P6HME3</accession>
<keyword evidence="6" id="KW-0547">Nucleotide-binding</keyword>
<feature type="domain" description="HAMP" evidence="14">
    <location>
        <begin position="237"/>
        <end position="289"/>
    </location>
</feature>
<dbReference type="GO" id="GO:0016020">
    <property type="term" value="C:membrane"/>
    <property type="evidence" value="ECO:0007669"/>
    <property type="project" value="UniProtKB-SubCell"/>
</dbReference>
<keyword evidence="10" id="KW-0472">Membrane</keyword>
<dbReference type="EC" id="2.7.13.3" evidence="3"/>
<dbReference type="SMART" id="SM00387">
    <property type="entry name" value="HATPase_c"/>
    <property type="match status" value="1"/>
</dbReference>
<dbReference type="InterPro" id="IPR000014">
    <property type="entry name" value="PAS"/>
</dbReference>
<dbReference type="Pfam" id="PF08448">
    <property type="entry name" value="PAS_4"/>
    <property type="match status" value="1"/>
</dbReference>
<evidence type="ECO:0000256" key="7">
    <source>
        <dbReference type="ARBA" id="ARBA00022777"/>
    </source>
</evidence>
<dbReference type="PROSITE" id="PS50885">
    <property type="entry name" value="HAMP"/>
    <property type="match status" value="1"/>
</dbReference>
<dbReference type="Pfam" id="PF00672">
    <property type="entry name" value="HAMP"/>
    <property type="match status" value="1"/>
</dbReference>
<dbReference type="SMART" id="SM00091">
    <property type="entry name" value="PAS"/>
    <property type="match status" value="2"/>
</dbReference>
<dbReference type="Gene3D" id="6.10.340.10">
    <property type="match status" value="1"/>
</dbReference>
<dbReference type="PANTHER" id="PTHR43065">
    <property type="entry name" value="SENSOR HISTIDINE KINASE"/>
    <property type="match status" value="1"/>
</dbReference>
<keyword evidence="7 15" id="KW-0418">Kinase</keyword>
<keyword evidence="5" id="KW-0808">Transferase</keyword>
<keyword evidence="10" id="KW-0812">Transmembrane</keyword>
<evidence type="ECO:0000313" key="16">
    <source>
        <dbReference type="Proteomes" id="UP000293296"/>
    </source>
</evidence>
<dbReference type="PROSITE" id="PS50112">
    <property type="entry name" value="PAS"/>
    <property type="match status" value="1"/>
</dbReference>
<dbReference type="GO" id="GO:0005524">
    <property type="term" value="F:ATP binding"/>
    <property type="evidence" value="ECO:0007669"/>
    <property type="project" value="UniProtKB-KW"/>
</dbReference>
<dbReference type="InterPro" id="IPR000700">
    <property type="entry name" value="PAS-assoc_C"/>
</dbReference>
<protein>
    <recommendedName>
        <fullName evidence="3">histidine kinase</fullName>
        <ecNumber evidence="3">2.7.13.3</ecNumber>
    </recommendedName>
</protein>
<evidence type="ECO:0000259" key="12">
    <source>
        <dbReference type="PROSITE" id="PS50112"/>
    </source>
</evidence>
<evidence type="ECO:0000256" key="9">
    <source>
        <dbReference type="ARBA" id="ARBA00023012"/>
    </source>
</evidence>
<feature type="domain" description="PAC" evidence="13">
    <location>
        <begin position="363"/>
        <end position="415"/>
    </location>
</feature>
<dbReference type="InterPro" id="IPR036890">
    <property type="entry name" value="HATPase_C_sf"/>
</dbReference>
<dbReference type="SUPFAM" id="SSF55785">
    <property type="entry name" value="PYP-like sensor domain (PAS domain)"/>
    <property type="match status" value="2"/>
</dbReference>
<keyword evidence="16" id="KW-1185">Reference proteome</keyword>
<dbReference type="Gene3D" id="3.30.450.20">
    <property type="entry name" value="PAS domain"/>
    <property type="match status" value="2"/>
</dbReference>
<feature type="domain" description="PAS" evidence="12">
    <location>
        <begin position="416"/>
        <end position="481"/>
    </location>
</feature>
<dbReference type="InterPro" id="IPR004358">
    <property type="entry name" value="Sig_transdc_His_kin-like_C"/>
</dbReference>
<dbReference type="EMBL" id="CP026538">
    <property type="protein sequence ID" value="QAZ68397.1"/>
    <property type="molecule type" value="Genomic_DNA"/>
</dbReference>
<dbReference type="RefSeq" id="WP_129353845.1">
    <property type="nucleotide sequence ID" value="NZ_CP026538.1"/>
</dbReference>
<feature type="transmembrane region" description="Helical" evidence="10">
    <location>
        <begin position="28"/>
        <end position="47"/>
    </location>
</feature>
<evidence type="ECO:0000259" key="14">
    <source>
        <dbReference type="PROSITE" id="PS50885"/>
    </source>
</evidence>
<sequence length="790" mass="87432">MTPRLALPKLADLAAALPRLLRSIRCSLITKLAIASGAALMLFFFLWSSLNINAMKTLSTEAAMSDMDRLGNTINLGLHYAMLTYAPDSIREIIKSISTQQGIISIRVYNKKGQIKYSNLLSEIDETTDIKEEACYVCHRTTPPQVHIPRRERTRFFTDASGHPCIGILRPIENEPSCAGDPCHVHPADKKILGLLDITVSQAGSEAMLAGYTERNFLAALGAAAGTFLVLFLCTHLLVNRPVRAMIRATRAIASGRGFTGLDLKQSDELGELGRAIDTMGREVFAKQYELVRQKNRYQDLFEHVPCTITVQDKNLRLLSYNQAFADEFHARPGEYCYKVYKGRDEPCVHCPVIRTFEDGLPHVTEEITVDRDGCRRTFFVSTSPMTDESGAIASVMEISLDISESKFLEEELERSRKKYQAIFSCIPSALFVLSPEDLTILECNARPETLYGYQPTELLGRPFLSLFDEPDVAPFEAAIRAQRHIDRVRHRRKDGTGFFAAVRTSSAAYPGAQVYLASVTDITSRLETEQQLIQASKMATLGEMSTSVAHELNQPMTVIQTIADLLVRRVRRGQCVDQDTLTEMAEGISRHIARATSIINHMREFGRKADRHVAAVSLGAVIRRTFELFSQQLKVRNIEVTFELPDDLPDVAAQANPLEQVFMNLLLNARDAVDERYGQQSVPGVKRIAIAAGLDTVDGRQFVTASVADNGPGIAPEVVGRIFEPFFTTKEVGKGTGLGLSISYGIVKDYGGDIVADAAPEGGARFTIRLPVWPDPGQSPQSEAFPPRD</sequence>
<dbReference type="Gene3D" id="1.10.287.130">
    <property type="match status" value="1"/>
</dbReference>
<evidence type="ECO:0000256" key="8">
    <source>
        <dbReference type="ARBA" id="ARBA00022840"/>
    </source>
</evidence>
<dbReference type="Pfam" id="PF02518">
    <property type="entry name" value="HATPase_c"/>
    <property type="match status" value="1"/>
</dbReference>
<dbReference type="SUPFAM" id="SSF158472">
    <property type="entry name" value="HAMP domain-like"/>
    <property type="match status" value="1"/>
</dbReference>
<keyword evidence="9" id="KW-0902">Two-component regulatory system</keyword>
<feature type="transmembrane region" description="Helical" evidence="10">
    <location>
        <begin position="217"/>
        <end position="239"/>
    </location>
</feature>
<dbReference type="GO" id="GO:0000155">
    <property type="term" value="F:phosphorelay sensor kinase activity"/>
    <property type="evidence" value="ECO:0007669"/>
    <property type="project" value="InterPro"/>
</dbReference>
<evidence type="ECO:0000259" key="11">
    <source>
        <dbReference type="PROSITE" id="PS50109"/>
    </source>
</evidence>
<evidence type="ECO:0000256" key="5">
    <source>
        <dbReference type="ARBA" id="ARBA00022679"/>
    </source>
</evidence>
<evidence type="ECO:0000313" key="15">
    <source>
        <dbReference type="EMBL" id="QAZ68397.1"/>
    </source>
</evidence>
<dbReference type="InterPro" id="IPR003594">
    <property type="entry name" value="HATPase_dom"/>
</dbReference>
<keyword evidence="4" id="KW-0597">Phosphoprotein</keyword>
<dbReference type="Proteomes" id="UP000293296">
    <property type="component" value="Chromosome"/>
</dbReference>
<evidence type="ECO:0000256" key="3">
    <source>
        <dbReference type="ARBA" id="ARBA00012438"/>
    </source>
</evidence>
<dbReference type="InterPro" id="IPR005467">
    <property type="entry name" value="His_kinase_dom"/>
</dbReference>
<dbReference type="NCBIfam" id="TIGR00229">
    <property type="entry name" value="sensory_box"/>
    <property type="match status" value="1"/>
</dbReference>
<dbReference type="InterPro" id="IPR036097">
    <property type="entry name" value="HisK_dim/P_sf"/>
</dbReference>
<dbReference type="SUPFAM" id="SSF47384">
    <property type="entry name" value="Homodimeric domain of signal transducing histidine kinase"/>
    <property type="match status" value="1"/>
</dbReference>
<organism evidence="15 16">
    <name type="scientific">Solidesulfovibrio carbinolicus</name>
    <dbReference type="NCBI Taxonomy" id="296842"/>
    <lineage>
        <taxon>Bacteria</taxon>
        <taxon>Pseudomonadati</taxon>
        <taxon>Thermodesulfobacteriota</taxon>
        <taxon>Desulfovibrionia</taxon>
        <taxon>Desulfovibrionales</taxon>
        <taxon>Desulfovibrionaceae</taxon>
        <taxon>Solidesulfovibrio</taxon>
    </lineage>
</organism>
<reference evidence="15 16" key="1">
    <citation type="submission" date="2018-02" db="EMBL/GenBank/DDBJ databases">
        <title>Genome sequence of Desulfovibrio carbinolicus DSM 3852.</title>
        <authorList>
            <person name="Wilbanks E."/>
            <person name="Skennerton C.T."/>
            <person name="Orphan V.J."/>
        </authorList>
    </citation>
    <scope>NUCLEOTIDE SEQUENCE [LARGE SCALE GENOMIC DNA]</scope>
    <source>
        <strain evidence="15 16">DSM 3852</strain>
    </source>
</reference>
<dbReference type="PRINTS" id="PR00344">
    <property type="entry name" value="BCTRLSENSOR"/>
</dbReference>
<dbReference type="CDD" id="cd00130">
    <property type="entry name" value="PAS"/>
    <property type="match status" value="1"/>
</dbReference>
<dbReference type="Gene3D" id="3.30.450.290">
    <property type="match status" value="1"/>
</dbReference>
<dbReference type="PANTHER" id="PTHR43065:SF46">
    <property type="entry name" value="C4-DICARBOXYLATE TRANSPORT SENSOR PROTEIN DCTB"/>
    <property type="match status" value="1"/>
</dbReference>
<feature type="domain" description="Histidine kinase" evidence="11">
    <location>
        <begin position="548"/>
        <end position="775"/>
    </location>
</feature>
<dbReference type="AlphaFoldDB" id="A0A4P6HME3"/>